<evidence type="ECO:0000313" key="1">
    <source>
        <dbReference type="EMBL" id="KAA9325407.1"/>
    </source>
</evidence>
<keyword evidence="2" id="KW-1185">Reference proteome</keyword>
<dbReference type="Proteomes" id="UP000326570">
    <property type="component" value="Unassembled WGS sequence"/>
</dbReference>
<keyword evidence="1" id="KW-0449">Lipoprotein</keyword>
<protein>
    <submittedName>
        <fullName evidence="1">Gliding motility lipoprotein GldB</fullName>
    </submittedName>
</protein>
<dbReference type="InterPro" id="IPR019853">
    <property type="entry name" value="GldB-like"/>
</dbReference>
<dbReference type="PROSITE" id="PS51257">
    <property type="entry name" value="PROKAR_LIPOPROTEIN"/>
    <property type="match status" value="1"/>
</dbReference>
<organism evidence="1 2">
    <name type="scientific">Adhaeribacter soli</name>
    <dbReference type="NCBI Taxonomy" id="2607655"/>
    <lineage>
        <taxon>Bacteria</taxon>
        <taxon>Pseudomonadati</taxon>
        <taxon>Bacteroidota</taxon>
        <taxon>Cytophagia</taxon>
        <taxon>Cytophagales</taxon>
        <taxon>Hymenobacteraceae</taxon>
        <taxon>Adhaeribacter</taxon>
    </lineage>
</organism>
<accession>A0A5N1INC1</accession>
<evidence type="ECO:0000313" key="2">
    <source>
        <dbReference type="Proteomes" id="UP000326570"/>
    </source>
</evidence>
<proteinExistence type="predicted"/>
<gene>
    <name evidence="1" type="primary">gldB</name>
    <name evidence="1" type="ORF">F0P94_17625</name>
</gene>
<name>A0A5N1INC1_9BACT</name>
<reference evidence="1 2" key="1">
    <citation type="submission" date="2019-09" db="EMBL/GenBank/DDBJ databases">
        <title>Genome sequence of Adhaeribacter sp. M2.</title>
        <authorList>
            <person name="Srinivasan S."/>
        </authorList>
    </citation>
    <scope>NUCLEOTIDE SEQUENCE [LARGE SCALE GENOMIC DNA]</scope>
    <source>
        <strain evidence="1 2">M2</strain>
    </source>
</reference>
<dbReference type="RefSeq" id="WP_150905513.1">
    <property type="nucleotide sequence ID" value="NZ_VTWT01000012.1"/>
</dbReference>
<dbReference type="Pfam" id="PF25594">
    <property type="entry name" value="GldB_lipo"/>
    <property type="match status" value="1"/>
</dbReference>
<dbReference type="EMBL" id="VTWT01000012">
    <property type="protein sequence ID" value="KAA9325407.1"/>
    <property type="molecule type" value="Genomic_DNA"/>
</dbReference>
<comment type="caution">
    <text evidence="1">The sequence shown here is derived from an EMBL/GenBank/DDBJ whole genome shotgun (WGS) entry which is preliminary data.</text>
</comment>
<dbReference type="NCBIfam" id="TIGR03514">
    <property type="entry name" value="GldB_lipo"/>
    <property type="match status" value="1"/>
</dbReference>
<dbReference type="AlphaFoldDB" id="A0A5N1INC1"/>
<sequence>MRIPILLLSTLFLFFGCKPQKCEIPQEIAGIPVEIKAERLEQELFRAKSKEEVAAFLQKHPLFTNHFLQRKRYASEEELVNSLYGMATEPNLQQLAQQVDKRFSDLNGLETDLENAFKHLKHYYPEAKVPQLATFITGMGQDLYLDDSLLVWGLDFFIGPEAKYRPPFPKYILYRYDKPYLVPTTVLLLSSRYNETGPETNMLSEMIANGKSLYFAQKLLPCTPDSLLMGYTNQEMADVYYNQERIWGHFVEKGLLFETNQFKIKKYVGERPNVPEIGKQCPGRIGAWVGWQIVRKYMEEHPDVTLPQLMAETNAQKILTASKYKPKKQG</sequence>